<name>A0A829H762_LACPA</name>
<reference evidence="1 2" key="1">
    <citation type="journal article" date="2013" name="PLoS ONE">
        <title>Lactobacillus paracasei comparative genomics: towards species pan-genome definition and exploitation of diversity.</title>
        <authorList>
            <person name="Smokvina T."/>
            <person name="Wels M."/>
            <person name="Polka J."/>
            <person name="Chervaux C."/>
            <person name="Brisse S."/>
            <person name="Boekhorst J."/>
            <person name="van Hylckama Vlieg J.E."/>
            <person name="Siezen R.J."/>
        </authorList>
    </citation>
    <scope>NUCLEOTIDE SEQUENCE [LARGE SCALE GENOMIC DNA]</scope>
    <source>
        <strain evidence="1 2">Lpp41</strain>
    </source>
</reference>
<dbReference type="AlphaFoldDB" id="A0A829H762"/>
<sequence>MGFDLNKAHFFDKESTDAIRADADRTVKV</sequence>
<evidence type="ECO:0000313" key="2">
    <source>
        <dbReference type="Proteomes" id="UP000014244"/>
    </source>
</evidence>
<dbReference type="EMBL" id="ANKE01000498">
    <property type="protein sequence ID" value="EPC72064.1"/>
    <property type="molecule type" value="Genomic_DNA"/>
</dbReference>
<evidence type="ECO:0000313" key="1">
    <source>
        <dbReference type="EMBL" id="EPC72064.1"/>
    </source>
</evidence>
<organism evidence="1 2">
    <name type="scientific">Lacticaseibacillus paracasei subsp. paracasei Lpp41</name>
    <dbReference type="NCBI Taxonomy" id="1256208"/>
    <lineage>
        <taxon>Bacteria</taxon>
        <taxon>Bacillati</taxon>
        <taxon>Bacillota</taxon>
        <taxon>Bacilli</taxon>
        <taxon>Lactobacillales</taxon>
        <taxon>Lactobacillaceae</taxon>
        <taxon>Lacticaseibacillus</taxon>
    </lineage>
</organism>
<keyword evidence="1" id="KW-0067">ATP-binding</keyword>
<keyword evidence="1" id="KW-0547">Nucleotide-binding</keyword>
<protein>
    <submittedName>
        <fullName evidence="1">Multiple sugar-binding transport ATP-binding protein MsmK</fullName>
    </submittedName>
</protein>
<dbReference type="Proteomes" id="UP000014244">
    <property type="component" value="Unassembled WGS sequence"/>
</dbReference>
<dbReference type="GO" id="GO:0005524">
    <property type="term" value="F:ATP binding"/>
    <property type="evidence" value="ECO:0007669"/>
    <property type="project" value="UniProtKB-KW"/>
</dbReference>
<proteinExistence type="predicted"/>
<comment type="caution">
    <text evidence="1">The sequence shown here is derived from an EMBL/GenBank/DDBJ whole genome shotgun (WGS) entry which is preliminary data.</text>
</comment>
<accession>A0A829H762</accession>
<gene>
    <name evidence="1" type="ORF">Lpp41_10331</name>
</gene>